<dbReference type="EMBL" id="BAAAOS010000053">
    <property type="protein sequence ID" value="GAA1603889.1"/>
    <property type="molecule type" value="Genomic_DNA"/>
</dbReference>
<accession>A0ABN2ED16</accession>
<reference evidence="1 2" key="1">
    <citation type="journal article" date="2019" name="Int. J. Syst. Evol. Microbiol.">
        <title>The Global Catalogue of Microorganisms (GCM) 10K type strain sequencing project: providing services to taxonomists for standard genome sequencing and annotation.</title>
        <authorList>
            <consortium name="The Broad Institute Genomics Platform"/>
            <consortium name="The Broad Institute Genome Sequencing Center for Infectious Disease"/>
            <person name="Wu L."/>
            <person name="Ma J."/>
        </authorList>
    </citation>
    <scope>NUCLEOTIDE SEQUENCE [LARGE SCALE GENOMIC DNA]</scope>
    <source>
        <strain evidence="1 2">JCM 14969</strain>
    </source>
</reference>
<organism evidence="1 2">
    <name type="scientific">Kribbella sancticallisti</name>
    <dbReference type="NCBI Taxonomy" id="460087"/>
    <lineage>
        <taxon>Bacteria</taxon>
        <taxon>Bacillati</taxon>
        <taxon>Actinomycetota</taxon>
        <taxon>Actinomycetes</taxon>
        <taxon>Propionibacteriales</taxon>
        <taxon>Kribbellaceae</taxon>
        <taxon>Kribbella</taxon>
    </lineage>
</organism>
<gene>
    <name evidence="1" type="ORF">GCM10009789_67380</name>
</gene>
<evidence type="ECO:0008006" key="3">
    <source>
        <dbReference type="Google" id="ProtNLM"/>
    </source>
</evidence>
<protein>
    <recommendedName>
        <fullName evidence="3">DUF3558 domain-containing protein</fullName>
    </recommendedName>
</protein>
<evidence type="ECO:0000313" key="2">
    <source>
        <dbReference type="Proteomes" id="UP001500393"/>
    </source>
</evidence>
<proteinExistence type="predicted"/>
<dbReference type="Proteomes" id="UP001500393">
    <property type="component" value="Unassembled WGS sequence"/>
</dbReference>
<name>A0ABN2ED16_9ACTN</name>
<keyword evidence="2" id="KW-1185">Reference proteome</keyword>
<evidence type="ECO:0000313" key="1">
    <source>
        <dbReference type="EMBL" id="GAA1603889.1"/>
    </source>
</evidence>
<comment type="caution">
    <text evidence="1">The sequence shown here is derived from an EMBL/GenBank/DDBJ whole genome shotgun (WGS) entry which is preliminary data.</text>
</comment>
<sequence length="198" mass="20967">MARVAGMASRLIRSTGIAAGIAAVAGLGIGYAAGDPVRPTDIVQPRKLPADLCDRLGDVSLLLPKATNLPWQRTGNTEVVCSVGVRSQAQPTFTAAALKVRITPYGGRAAGAGQPPFTPAEMAKQAYDRKPWEVLPDRPYPTRIAKSTEAGGQSWRVSVMVVRADLVVQVDYEAHPITEAAAQQGALVLADRAIWEAK</sequence>